<organism evidence="13 14">
    <name type="scientific">Mycoplasmopsis citelli</name>
    <dbReference type="NCBI Taxonomy" id="171281"/>
    <lineage>
        <taxon>Bacteria</taxon>
        <taxon>Bacillati</taxon>
        <taxon>Mycoplasmatota</taxon>
        <taxon>Mycoplasmoidales</taxon>
        <taxon>Metamycoplasmataceae</taxon>
        <taxon>Mycoplasmopsis</taxon>
    </lineage>
</organism>
<dbReference type="GO" id="GO:0061710">
    <property type="term" value="F:L-threonylcarbamoyladenylate synthase"/>
    <property type="evidence" value="ECO:0007669"/>
    <property type="project" value="UniProtKB-EC"/>
</dbReference>
<evidence type="ECO:0000256" key="8">
    <source>
        <dbReference type="ARBA" id="ARBA00022741"/>
    </source>
</evidence>
<dbReference type="PANTHER" id="PTHR17490">
    <property type="entry name" value="SUA5"/>
    <property type="match status" value="1"/>
</dbReference>
<evidence type="ECO:0000259" key="12">
    <source>
        <dbReference type="PROSITE" id="PS51163"/>
    </source>
</evidence>
<evidence type="ECO:0000256" key="11">
    <source>
        <dbReference type="ARBA" id="ARBA00048366"/>
    </source>
</evidence>
<dbReference type="OrthoDB" id="397661at2"/>
<keyword evidence="7" id="KW-0548">Nucleotidyltransferase</keyword>
<proteinExistence type="inferred from homology"/>
<keyword evidence="5" id="KW-0808">Transferase</keyword>
<dbReference type="Pfam" id="PF01300">
    <property type="entry name" value="Sua5_yciO_yrdC"/>
    <property type="match status" value="1"/>
</dbReference>
<dbReference type="SUPFAM" id="SSF55821">
    <property type="entry name" value="YrdC/RibB"/>
    <property type="match status" value="1"/>
</dbReference>
<evidence type="ECO:0000256" key="10">
    <source>
        <dbReference type="ARBA" id="ARBA00029774"/>
    </source>
</evidence>
<dbReference type="GO" id="GO:0005737">
    <property type="term" value="C:cytoplasm"/>
    <property type="evidence" value="ECO:0007669"/>
    <property type="project" value="UniProtKB-SubCell"/>
</dbReference>
<protein>
    <recommendedName>
        <fullName evidence="10">L-threonylcarbamoyladenylate synthase</fullName>
        <ecNumber evidence="3">2.7.7.87</ecNumber>
    </recommendedName>
    <alternativeName>
        <fullName evidence="10">L-threonylcarbamoyladenylate synthase</fullName>
    </alternativeName>
</protein>
<dbReference type="InterPro" id="IPR017945">
    <property type="entry name" value="DHBP_synth_RibB-like_a/b_dom"/>
</dbReference>
<comment type="similarity">
    <text evidence="2">Belongs to the SUA5 family.</text>
</comment>
<dbReference type="RefSeq" id="WP_129725222.1">
    <property type="nucleotide sequence ID" value="NZ_CP101807.1"/>
</dbReference>
<dbReference type="GO" id="GO:0000049">
    <property type="term" value="F:tRNA binding"/>
    <property type="evidence" value="ECO:0007669"/>
    <property type="project" value="TreeGrafter"/>
</dbReference>
<keyword evidence="6" id="KW-0819">tRNA processing</keyword>
<keyword evidence="9" id="KW-0067">ATP-binding</keyword>
<evidence type="ECO:0000313" key="14">
    <source>
        <dbReference type="Proteomes" id="UP000290985"/>
    </source>
</evidence>
<feature type="domain" description="YrdC-like" evidence="12">
    <location>
        <begin position="1"/>
        <end position="156"/>
    </location>
</feature>
<evidence type="ECO:0000256" key="7">
    <source>
        <dbReference type="ARBA" id="ARBA00022695"/>
    </source>
</evidence>
<evidence type="ECO:0000256" key="4">
    <source>
        <dbReference type="ARBA" id="ARBA00022490"/>
    </source>
</evidence>
<evidence type="ECO:0000256" key="6">
    <source>
        <dbReference type="ARBA" id="ARBA00022694"/>
    </source>
</evidence>
<sequence length="156" mass="17626">MKDKFSQIHIFSTDTVTGIGGPISEETLNLLYELKNRPREKKIMILVASLEQAQKFPQWTPGATKVAQKYWPGAYSIIVNNQGFRMPNNDLLLQFLEKKGPMYVTSANLSGSKPIDINQAKEIFPQIKNVHDFGLCSGKPSTLINLDKDFEIINRN</sequence>
<dbReference type="GO" id="GO:0008033">
    <property type="term" value="P:tRNA processing"/>
    <property type="evidence" value="ECO:0007669"/>
    <property type="project" value="UniProtKB-KW"/>
</dbReference>
<keyword evidence="4" id="KW-0963">Cytoplasm</keyword>
<evidence type="ECO:0000256" key="5">
    <source>
        <dbReference type="ARBA" id="ARBA00022679"/>
    </source>
</evidence>
<dbReference type="PANTHER" id="PTHR17490:SF16">
    <property type="entry name" value="THREONYLCARBAMOYL-AMP SYNTHASE"/>
    <property type="match status" value="1"/>
</dbReference>
<evidence type="ECO:0000256" key="3">
    <source>
        <dbReference type="ARBA" id="ARBA00012584"/>
    </source>
</evidence>
<evidence type="ECO:0000313" key="13">
    <source>
        <dbReference type="EMBL" id="VEU74386.1"/>
    </source>
</evidence>
<name>A0A449B1E3_9BACT</name>
<dbReference type="KEGG" id="mcit:NCTC10181_00223"/>
<keyword evidence="14" id="KW-1185">Reference proteome</keyword>
<gene>
    <name evidence="13" type="ORF">NCTC10181_00223</name>
</gene>
<dbReference type="Proteomes" id="UP000290985">
    <property type="component" value="Chromosome"/>
</dbReference>
<keyword evidence="8" id="KW-0547">Nucleotide-binding</keyword>
<comment type="catalytic activity">
    <reaction evidence="11">
        <text>L-threonine + hydrogencarbonate + ATP = L-threonylcarbamoyladenylate + diphosphate + H2O</text>
        <dbReference type="Rhea" id="RHEA:36407"/>
        <dbReference type="ChEBI" id="CHEBI:15377"/>
        <dbReference type="ChEBI" id="CHEBI:17544"/>
        <dbReference type="ChEBI" id="CHEBI:30616"/>
        <dbReference type="ChEBI" id="CHEBI:33019"/>
        <dbReference type="ChEBI" id="CHEBI:57926"/>
        <dbReference type="ChEBI" id="CHEBI:73682"/>
        <dbReference type="EC" id="2.7.7.87"/>
    </reaction>
</comment>
<dbReference type="AlphaFoldDB" id="A0A449B1E3"/>
<dbReference type="EMBL" id="LR215036">
    <property type="protein sequence ID" value="VEU74386.1"/>
    <property type="molecule type" value="Genomic_DNA"/>
</dbReference>
<dbReference type="InterPro" id="IPR050156">
    <property type="entry name" value="TC-AMP_synthase_SUA5"/>
</dbReference>
<evidence type="ECO:0000256" key="1">
    <source>
        <dbReference type="ARBA" id="ARBA00004496"/>
    </source>
</evidence>
<comment type="subcellular location">
    <subcellularLocation>
        <location evidence="1">Cytoplasm</location>
    </subcellularLocation>
</comment>
<dbReference type="InterPro" id="IPR006070">
    <property type="entry name" value="Sua5-like_dom"/>
</dbReference>
<dbReference type="GO" id="GO:0003725">
    <property type="term" value="F:double-stranded RNA binding"/>
    <property type="evidence" value="ECO:0007669"/>
    <property type="project" value="InterPro"/>
</dbReference>
<evidence type="ECO:0000256" key="9">
    <source>
        <dbReference type="ARBA" id="ARBA00022840"/>
    </source>
</evidence>
<accession>A0A449B1E3</accession>
<reference evidence="13 14" key="1">
    <citation type="submission" date="2019-01" db="EMBL/GenBank/DDBJ databases">
        <authorList>
            <consortium name="Pathogen Informatics"/>
        </authorList>
    </citation>
    <scope>NUCLEOTIDE SEQUENCE [LARGE SCALE GENOMIC DNA]</scope>
    <source>
        <strain evidence="13 14">NCTC10181</strain>
    </source>
</reference>
<dbReference type="GO" id="GO:0006450">
    <property type="term" value="P:regulation of translational fidelity"/>
    <property type="evidence" value="ECO:0007669"/>
    <property type="project" value="TreeGrafter"/>
</dbReference>
<evidence type="ECO:0000256" key="2">
    <source>
        <dbReference type="ARBA" id="ARBA00007663"/>
    </source>
</evidence>
<dbReference type="PROSITE" id="PS51163">
    <property type="entry name" value="YRDC"/>
    <property type="match status" value="1"/>
</dbReference>
<dbReference type="Gene3D" id="3.90.870.10">
    <property type="entry name" value="DHBP synthase"/>
    <property type="match status" value="1"/>
</dbReference>
<dbReference type="EC" id="2.7.7.87" evidence="3"/>
<dbReference type="GO" id="GO:0005524">
    <property type="term" value="F:ATP binding"/>
    <property type="evidence" value="ECO:0007669"/>
    <property type="project" value="UniProtKB-KW"/>
</dbReference>